<dbReference type="PANTHER" id="PTHR35998">
    <property type="entry name" value="OS02G0127900 PROTEIN"/>
    <property type="match status" value="1"/>
</dbReference>
<dbReference type="RefSeq" id="XP_048320043.2">
    <property type="nucleotide sequence ID" value="XM_048464086.2"/>
</dbReference>
<gene>
    <name evidence="2" type="primary">LOC107431174</name>
</gene>
<sequence>MVLWEIALATSYFLGLKRTHRLSLRLQRRLISPKYPKTRQFVQSRTRTVFDAVVKIQRNIQEKDKEVRQNFGNWILQWMKSSDQIQVHPLAMPSPSASSSMSWTKQQATKISSQLKTHGSIHTLRNRLSDRLQSTRLKSLWNNKPFHGIAMMMRLPTPAAVKMTQYRNLFINGPEAVRRLNYTRGGFEGGVIRRDIGQWMLQN</sequence>
<dbReference type="GeneID" id="107431174"/>
<proteinExistence type="predicted"/>
<organism evidence="1 2">
    <name type="scientific">Ziziphus jujuba</name>
    <name type="common">Chinese jujube</name>
    <name type="synonym">Ziziphus sativa</name>
    <dbReference type="NCBI Taxonomy" id="326968"/>
    <lineage>
        <taxon>Eukaryota</taxon>
        <taxon>Viridiplantae</taxon>
        <taxon>Streptophyta</taxon>
        <taxon>Embryophyta</taxon>
        <taxon>Tracheophyta</taxon>
        <taxon>Spermatophyta</taxon>
        <taxon>Magnoliopsida</taxon>
        <taxon>eudicotyledons</taxon>
        <taxon>Gunneridae</taxon>
        <taxon>Pentapetalae</taxon>
        <taxon>rosids</taxon>
        <taxon>fabids</taxon>
        <taxon>Rosales</taxon>
        <taxon>Rhamnaceae</taxon>
        <taxon>Paliureae</taxon>
        <taxon>Ziziphus</taxon>
    </lineage>
</organism>
<dbReference type="PANTHER" id="PTHR35998:SF1">
    <property type="entry name" value="OS02G0127900 PROTEIN"/>
    <property type="match status" value="1"/>
</dbReference>
<evidence type="ECO:0000313" key="2">
    <source>
        <dbReference type="RefSeq" id="XP_048320043.2"/>
    </source>
</evidence>
<keyword evidence="1" id="KW-1185">Reference proteome</keyword>
<accession>A0ABM3I3S7</accession>
<dbReference type="Proteomes" id="UP001652623">
    <property type="component" value="Chromosome 6"/>
</dbReference>
<name>A0ABM3I3S7_ZIZJJ</name>
<reference evidence="2" key="1">
    <citation type="submission" date="2025-08" db="UniProtKB">
        <authorList>
            <consortium name="RefSeq"/>
        </authorList>
    </citation>
    <scope>IDENTIFICATION</scope>
    <source>
        <tissue evidence="2">Seedling</tissue>
    </source>
</reference>
<protein>
    <submittedName>
        <fullName evidence="2">Uncharacterized protein LOC107431174</fullName>
    </submittedName>
</protein>
<evidence type="ECO:0000313" key="1">
    <source>
        <dbReference type="Proteomes" id="UP001652623"/>
    </source>
</evidence>